<gene>
    <name evidence="12" type="primary">cydC</name>
    <name evidence="12" type="ORF">D8M05_14120</name>
</gene>
<dbReference type="SUPFAM" id="SSF52540">
    <property type="entry name" value="P-loop containing nucleoside triphosphate hydrolases"/>
    <property type="match status" value="1"/>
</dbReference>
<feature type="transmembrane region" description="Helical" evidence="9">
    <location>
        <begin position="133"/>
        <end position="154"/>
    </location>
</feature>
<evidence type="ECO:0000256" key="7">
    <source>
        <dbReference type="ARBA" id="ARBA00022989"/>
    </source>
</evidence>
<dbReference type="PROSITE" id="PS50893">
    <property type="entry name" value="ABC_TRANSPORTER_2"/>
    <property type="match status" value="1"/>
</dbReference>
<evidence type="ECO:0000259" key="10">
    <source>
        <dbReference type="PROSITE" id="PS50893"/>
    </source>
</evidence>
<evidence type="ECO:0000256" key="1">
    <source>
        <dbReference type="ARBA" id="ARBA00004651"/>
    </source>
</evidence>
<dbReference type="InterPro" id="IPR003593">
    <property type="entry name" value="AAA+_ATPase"/>
</dbReference>
<dbReference type="Gene3D" id="3.40.50.300">
    <property type="entry name" value="P-loop containing nucleotide triphosphate hydrolases"/>
    <property type="match status" value="1"/>
</dbReference>
<dbReference type="PROSITE" id="PS00211">
    <property type="entry name" value="ABC_TRANSPORTER_1"/>
    <property type="match status" value="1"/>
</dbReference>
<dbReference type="GO" id="GO:0005524">
    <property type="term" value="F:ATP binding"/>
    <property type="evidence" value="ECO:0007669"/>
    <property type="project" value="UniProtKB-KW"/>
</dbReference>
<dbReference type="FunFam" id="3.40.50.300:FF:000854">
    <property type="entry name" value="Multidrug ABC transporter ATP-binding protein"/>
    <property type="match status" value="1"/>
</dbReference>
<feature type="domain" description="ABC transporter" evidence="10">
    <location>
        <begin position="337"/>
        <end position="566"/>
    </location>
</feature>
<keyword evidence="5" id="KW-0547">Nucleotide-binding</keyword>
<feature type="transmembrane region" description="Helical" evidence="9">
    <location>
        <begin position="52"/>
        <end position="72"/>
    </location>
</feature>
<feature type="transmembrane region" description="Helical" evidence="9">
    <location>
        <begin position="249"/>
        <end position="267"/>
    </location>
</feature>
<dbReference type="CDD" id="cd18585">
    <property type="entry name" value="ABC_6TM_CydC"/>
    <property type="match status" value="1"/>
</dbReference>
<reference evidence="12 13" key="1">
    <citation type="journal article" date="2015" name="Antonie Van Leeuwenhoek">
        <title>Oceanobacillus bengalensis sp. nov., a bacterium isolated from seawater of the Bay of Bengal.</title>
        <authorList>
            <person name="Yongchang O."/>
            <person name="Xiang W."/>
            <person name="Wang G."/>
        </authorList>
    </citation>
    <scope>NUCLEOTIDE SEQUENCE [LARGE SCALE GENOMIC DNA]</scope>
    <source>
        <strain evidence="12 13">MCCC 1K00260</strain>
    </source>
</reference>
<dbReference type="GO" id="GO:0005886">
    <property type="term" value="C:plasma membrane"/>
    <property type="evidence" value="ECO:0007669"/>
    <property type="project" value="UniProtKB-SubCell"/>
</dbReference>
<evidence type="ECO:0000256" key="9">
    <source>
        <dbReference type="SAM" id="Phobius"/>
    </source>
</evidence>
<comment type="subcellular location">
    <subcellularLocation>
        <location evidence="1">Cell membrane</location>
        <topology evidence="1">Multi-pass membrane protein</topology>
    </subcellularLocation>
</comment>
<dbReference type="GO" id="GO:0034775">
    <property type="term" value="P:glutathione transmembrane transport"/>
    <property type="evidence" value="ECO:0007669"/>
    <property type="project" value="InterPro"/>
</dbReference>
<dbReference type="OrthoDB" id="9770415at2"/>
<dbReference type="SUPFAM" id="SSF90123">
    <property type="entry name" value="ABC transporter transmembrane region"/>
    <property type="match status" value="1"/>
</dbReference>
<dbReference type="PROSITE" id="PS50929">
    <property type="entry name" value="ABC_TM1F"/>
    <property type="match status" value="1"/>
</dbReference>
<dbReference type="NCBIfam" id="TIGR02868">
    <property type="entry name" value="CydC"/>
    <property type="match status" value="1"/>
</dbReference>
<evidence type="ECO:0000256" key="8">
    <source>
        <dbReference type="ARBA" id="ARBA00023136"/>
    </source>
</evidence>
<evidence type="ECO:0000313" key="13">
    <source>
        <dbReference type="Proteomes" id="UP000281813"/>
    </source>
</evidence>
<evidence type="ECO:0000256" key="4">
    <source>
        <dbReference type="ARBA" id="ARBA00022692"/>
    </source>
</evidence>
<dbReference type="Pfam" id="PF00005">
    <property type="entry name" value="ABC_tran"/>
    <property type="match status" value="1"/>
</dbReference>
<dbReference type="InterPro" id="IPR036640">
    <property type="entry name" value="ABC1_TM_sf"/>
</dbReference>
<keyword evidence="6" id="KW-0067">ATP-binding</keyword>
<dbReference type="InterPro" id="IPR014223">
    <property type="entry name" value="ABC_CydC/D"/>
</dbReference>
<dbReference type="Pfam" id="PF00664">
    <property type="entry name" value="ABC_membrane"/>
    <property type="match status" value="1"/>
</dbReference>
<dbReference type="CDD" id="cd03228">
    <property type="entry name" value="ABCC_MRP_Like"/>
    <property type="match status" value="1"/>
</dbReference>
<keyword evidence="2" id="KW-0813">Transport</keyword>
<dbReference type="GO" id="GO:0016887">
    <property type="term" value="F:ATP hydrolysis activity"/>
    <property type="evidence" value="ECO:0007669"/>
    <property type="project" value="InterPro"/>
</dbReference>
<dbReference type="PANTHER" id="PTHR43394">
    <property type="entry name" value="ATP-DEPENDENT PERMEASE MDL1, MITOCHONDRIAL"/>
    <property type="match status" value="1"/>
</dbReference>
<accession>A0A494YVN0</accession>
<keyword evidence="8 9" id="KW-0472">Membrane</keyword>
<feature type="transmembrane region" description="Helical" evidence="9">
    <location>
        <begin position="160"/>
        <end position="179"/>
    </location>
</feature>
<dbReference type="RefSeq" id="WP_121132888.1">
    <property type="nucleotide sequence ID" value="NZ_JBHUFK010000064.1"/>
</dbReference>
<dbReference type="SMART" id="SM00382">
    <property type="entry name" value="AAA"/>
    <property type="match status" value="1"/>
</dbReference>
<dbReference type="EMBL" id="RBZO01000023">
    <property type="protein sequence ID" value="RKQ14161.1"/>
    <property type="molecule type" value="Genomic_DNA"/>
</dbReference>
<keyword evidence="3" id="KW-1003">Cell membrane</keyword>
<dbReference type="Proteomes" id="UP000281813">
    <property type="component" value="Unassembled WGS sequence"/>
</dbReference>
<keyword evidence="7 9" id="KW-1133">Transmembrane helix</keyword>
<keyword evidence="13" id="KW-1185">Reference proteome</keyword>
<evidence type="ECO:0000256" key="5">
    <source>
        <dbReference type="ARBA" id="ARBA00022741"/>
    </source>
</evidence>
<evidence type="ECO:0000256" key="3">
    <source>
        <dbReference type="ARBA" id="ARBA00022475"/>
    </source>
</evidence>
<keyword evidence="4 9" id="KW-0812">Transmembrane</keyword>
<dbReference type="PANTHER" id="PTHR43394:SF1">
    <property type="entry name" value="ATP-BINDING CASSETTE SUB-FAMILY B MEMBER 10, MITOCHONDRIAL"/>
    <property type="match status" value="1"/>
</dbReference>
<protein>
    <submittedName>
        <fullName evidence="12">Thiol reductant ABC exporter subunit CydC</fullName>
    </submittedName>
</protein>
<dbReference type="InterPro" id="IPR039421">
    <property type="entry name" value="Type_1_exporter"/>
</dbReference>
<feature type="transmembrane region" description="Helical" evidence="9">
    <location>
        <begin position="20"/>
        <end position="40"/>
    </location>
</feature>
<comment type="caution">
    <text evidence="12">The sequence shown here is derived from an EMBL/GenBank/DDBJ whole genome shotgun (WGS) entry which is preliminary data.</text>
</comment>
<proteinExistence type="predicted"/>
<evidence type="ECO:0000259" key="11">
    <source>
        <dbReference type="PROSITE" id="PS50929"/>
    </source>
</evidence>
<evidence type="ECO:0000256" key="2">
    <source>
        <dbReference type="ARBA" id="ARBA00022448"/>
    </source>
</evidence>
<dbReference type="GO" id="GO:0045454">
    <property type="term" value="P:cell redox homeostasis"/>
    <property type="evidence" value="ECO:0007669"/>
    <property type="project" value="InterPro"/>
</dbReference>
<dbReference type="Gene3D" id="1.20.1560.10">
    <property type="entry name" value="ABC transporter type 1, transmembrane domain"/>
    <property type="match status" value="1"/>
</dbReference>
<evidence type="ECO:0000313" key="12">
    <source>
        <dbReference type="EMBL" id="RKQ14161.1"/>
    </source>
</evidence>
<dbReference type="InterPro" id="IPR017871">
    <property type="entry name" value="ABC_transporter-like_CS"/>
</dbReference>
<name>A0A494YVN0_9BACI</name>
<organism evidence="12 13">
    <name type="scientific">Oceanobacillus bengalensis</name>
    <dbReference type="NCBI Taxonomy" id="1435466"/>
    <lineage>
        <taxon>Bacteria</taxon>
        <taxon>Bacillati</taxon>
        <taxon>Bacillota</taxon>
        <taxon>Bacilli</taxon>
        <taxon>Bacillales</taxon>
        <taxon>Bacillaceae</taxon>
        <taxon>Oceanobacillus</taxon>
    </lineage>
</organism>
<dbReference type="AlphaFoldDB" id="A0A494YVN0"/>
<sequence length="574" mass="64342">MKDLRIVIKVLLVEKKDIFLSILCGFIAGITAVALFSASGYLVSKAALAPPIYTLMILVASVKMLGIISALSRYGERYFSHRGTFTMLSNLRVSFYEKLEPLAPGIFGKFRSGDLLARIVGDVETLQNFFLRVFYPPIVLLLIFFSTIFFTSFFSFEVALILFVGFLLTTVLVPSYFALRQSKFDRKVRESRAALSTEVTEFLYGFRDLKIYQQLEGKEKQLSKSTVAYLQEQEQESVHNLFSQAMNTFLSLLVTVCVLAVGSYLVVNGELDGIYLAMLVMVSLTVFENTTSMAIFPSHWQDSKQAASRLHSVVRNESIGKTQMKQENFQTDIAPKIEVRNIRFTYPNDSRQTLDSVSLNLEAGSKTAIVGPSGSGKSTLLQLLLHLYSVDEGEILLNDIPINTLTEESIWENANVVLQANHFFYGTIRDNLQLAKDGLGDDEMQGALSKVDLDHFTLDDSVLEKGENLSGGEKQRLAIARAMLKNESLWLLDEPTSSIDALTEAKIYQHIFSEAKADTVVLVSHRLTGLEKMDQIIVMDHGKIMESGTFESLMERKGYFYEMKKIEQSVFLGG</sequence>
<dbReference type="InterPro" id="IPR027417">
    <property type="entry name" value="P-loop_NTPase"/>
</dbReference>
<dbReference type="GO" id="GO:0015421">
    <property type="term" value="F:ABC-type oligopeptide transporter activity"/>
    <property type="evidence" value="ECO:0007669"/>
    <property type="project" value="TreeGrafter"/>
</dbReference>
<dbReference type="InterPro" id="IPR003439">
    <property type="entry name" value="ABC_transporter-like_ATP-bd"/>
</dbReference>
<dbReference type="InterPro" id="IPR011527">
    <property type="entry name" value="ABC1_TM_dom"/>
</dbReference>
<evidence type="ECO:0000256" key="6">
    <source>
        <dbReference type="ARBA" id="ARBA00022840"/>
    </source>
</evidence>
<feature type="domain" description="ABC transmembrane type-1" evidence="11">
    <location>
        <begin position="19"/>
        <end position="302"/>
    </location>
</feature>